<dbReference type="PROSITE" id="PS50911">
    <property type="entry name" value="CHAP"/>
    <property type="match status" value="1"/>
</dbReference>
<dbReference type="PANTHER" id="PTHR30094:SF0">
    <property type="entry name" value="BIFUNCTIONAL GLUTATHIONYLSPERMIDINE SYNTHETASE_AMIDASE-RELATED"/>
    <property type="match status" value="1"/>
</dbReference>
<gene>
    <name evidence="3" type="ORF">A2848_01915</name>
</gene>
<dbReference type="AlphaFoldDB" id="A0A1F6LQ15"/>
<proteinExistence type="predicted"/>
<evidence type="ECO:0000259" key="2">
    <source>
        <dbReference type="PROSITE" id="PS50911"/>
    </source>
</evidence>
<dbReference type="SUPFAM" id="SSF54001">
    <property type="entry name" value="Cysteine proteinases"/>
    <property type="match status" value="1"/>
</dbReference>
<name>A0A1F6LQ15_9BACT</name>
<sequence length="558" mass="62712">MFHRFTRRVKITGAATILLLLIAFYGIVEWRARNENQRQYDAVVAGVQRSDADMRGLIDRLVQFRKEFVPAFLPQHLWSDEYCAATIVTAVNFLTGTRTLEDGAAWQFSRINAPRLKKLYERPQDFAFEQTEKGAHRLVETFDRPMRLSEILAAQMSGGTTDRIVIVGYHYRQTQSDEKLWRAKADLNTHLMLLLGRYDGTWYGYHMLHDQIGDVIYPFRIDSVSDYMPDWFDIVYLWEVFGTELAPHGSALAFAQDLSSYHRAKFVNQLPGFGRANVALLGDTDQFPRIVEEIDGVYPIVAETRETFARGMLLGFAGSASIRYNRGRSTEADRGDFGLRGQCVEFANRFLSQVTKFKNLSRTGDADTYFFSAVAKGLAPFANGSTEKPMVGDLIVFDGGLTDRNPGHVAVVTVVKDDAVCIAQQNAHPWHQCLPLVQNSNGGWTVAAFDEKLPCAGWTRVPQLVSERKPPEPTAEPKATTPPPAPRDTTIIKLQKVRKGLQHTVRAVVARTPGADLVATFACNGWDFTREATHKVIPGQIYKVCTWETTAHTISRNN</sequence>
<reference evidence="3 4" key="1">
    <citation type="journal article" date="2016" name="Nat. Commun.">
        <title>Thousands of microbial genomes shed light on interconnected biogeochemical processes in an aquifer system.</title>
        <authorList>
            <person name="Anantharaman K."/>
            <person name="Brown C.T."/>
            <person name="Hug L.A."/>
            <person name="Sharon I."/>
            <person name="Castelle C.J."/>
            <person name="Probst A.J."/>
            <person name="Thomas B.C."/>
            <person name="Singh A."/>
            <person name="Wilkins M.J."/>
            <person name="Karaoz U."/>
            <person name="Brodie E.L."/>
            <person name="Williams K.H."/>
            <person name="Hubbard S.S."/>
            <person name="Banfield J.F."/>
        </authorList>
    </citation>
    <scope>NUCLEOTIDE SEQUENCE [LARGE SCALE GENOMIC DNA]</scope>
</reference>
<dbReference type="EMBL" id="MFPV01000041">
    <property type="protein sequence ID" value="OGH61482.1"/>
    <property type="molecule type" value="Genomic_DNA"/>
</dbReference>
<dbReference type="Pfam" id="PF05257">
    <property type="entry name" value="CHAP"/>
    <property type="match status" value="1"/>
</dbReference>
<protein>
    <recommendedName>
        <fullName evidence="2">Peptidase C51 domain-containing protein</fullName>
    </recommendedName>
</protein>
<dbReference type="Gene3D" id="3.90.1720.10">
    <property type="entry name" value="endopeptidase domain like (from Nostoc punctiforme)"/>
    <property type="match status" value="1"/>
</dbReference>
<evidence type="ECO:0000256" key="1">
    <source>
        <dbReference type="SAM" id="MobiDB-lite"/>
    </source>
</evidence>
<feature type="region of interest" description="Disordered" evidence="1">
    <location>
        <begin position="465"/>
        <end position="488"/>
    </location>
</feature>
<evidence type="ECO:0000313" key="4">
    <source>
        <dbReference type="Proteomes" id="UP000176329"/>
    </source>
</evidence>
<dbReference type="GO" id="GO:0016874">
    <property type="term" value="F:ligase activity"/>
    <property type="evidence" value="ECO:0007669"/>
    <property type="project" value="TreeGrafter"/>
</dbReference>
<evidence type="ECO:0000313" key="3">
    <source>
        <dbReference type="EMBL" id="OGH61482.1"/>
    </source>
</evidence>
<feature type="domain" description="Peptidase C51" evidence="2">
    <location>
        <begin position="318"/>
        <end position="460"/>
    </location>
</feature>
<dbReference type="Proteomes" id="UP000176329">
    <property type="component" value="Unassembled WGS sequence"/>
</dbReference>
<dbReference type="InterPro" id="IPR051705">
    <property type="entry name" value="Gsp_Synthetase/Amidase"/>
</dbReference>
<dbReference type="InterPro" id="IPR007921">
    <property type="entry name" value="CHAP_dom"/>
</dbReference>
<dbReference type="InterPro" id="IPR038765">
    <property type="entry name" value="Papain-like_cys_pep_sf"/>
</dbReference>
<comment type="caution">
    <text evidence="3">The sequence shown here is derived from an EMBL/GenBank/DDBJ whole genome shotgun (WGS) entry which is preliminary data.</text>
</comment>
<dbReference type="PANTHER" id="PTHR30094">
    <property type="entry name" value="BIFUNCTIONAL GLUTATHIONYLSPERMIDINE SYNTHETASE/AMIDASE-RELATED"/>
    <property type="match status" value="1"/>
</dbReference>
<organism evidence="3 4">
    <name type="scientific">Candidatus Magasanikbacteria bacterium RIFCSPHIGHO2_01_FULL_50_8</name>
    <dbReference type="NCBI Taxonomy" id="1798674"/>
    <lineage>
        <taxon>Bacteria</taxon>
        <taxon>Candidatus Magasanikiibacteriota</taxon>
    </lineage>
</organism>
<accession>A0A1F6LQ15</accession>